<evidence type="ECO:0000313" key="12">
    <source>
        <dbReference type="Proteomes" id="UP000476030"/>
    </source>
</evidence>
<keyword evidence="4" id="KW-1003">Cell membrane</keyword>
<evidence type="ECO:0000259" key="10">
    <source>
        <dbReference type="PROSITE" id="PS50928"/>
    </source>
</evidence>
<dbReference type="EMBL" id="WTUW01000002">
    <property type="protein sequence ID" value="MZR30723.1"/>
    <property type="molecule type" value="Genomic_DNA"/>
</dbReference>
<feature type="transmembrane region" description="Helical" evidence="9">
    <location>
        <begin position="184"/>
        <end position="202"/>
    </location>
</feature>
<evidence type="ECO:0000256" key="6">
    <source>
        <dbReference type="ARBA" id="ARBA00022970"/>
    </source>
</evidence>
<keyword evidence="8 9" id="KW-0472">Membrane</keyword>
<comment type="similarity">
    <text evidence="2">Belongs to the binding-protein-dependent transport system permease family. HisMQ subfamily.</text>
</comment>
<dbReference type="AlphaFoldDB" id="A0A6L8W888"/>
<sequence length="216" mass="23156">MLDKIQHILIALLGGISVTISVTLGALIIAVLLGLLLGVVRSFTKWKLLRFTIDVYVELFRNIPALAILFIIYFGLGSVGLRLGSVTAAILGLGLIGGAVLCDVFRAGFSALHSGQREAAIAIGMTPYQTIRLILAPQAIRIALPPLGNYAIQLLKDTSIASAIAAPEIMFFARTLVTSTFETTLIYICAAGIYLLLSLPLFRAIQSIEKRFGVGR</sequence>
<feature type="transmembrane region" description="Helical" evidence="9">
    <location>
        <begin position="59"/>
        <end position="76"/>
    </location>
</feature>
<dbReference type="GO" id="GO:0043190">
    <property type="term" value="C:ATP-binding cassette (ABC) transporter complex"/>
    <property type="evidence" value="ECO:0007669"/>
    <property type="project" value="InterPro"/>
</dbReference>
<dbReference type="PROSITE" id="PS50928">
    <property type="entry name" value="ABC_TM1"/>
    <property type="match status" value="1"/>
</dbReference>
<feature type="transmembrane region" description="Helical" evidence="9">
    <location>
        <begin position="88"/>
        <end position="109"/>
    </location>
</feature>
<comment type="subcellular location">
    <subcellularLocation>
        <location evidence="1">Cell inner membrane</location>
        <topology evidence="1">Multi-pass membrane protein</topology>
    </subcellularLocation>
    <subcellularLocation>
        <location evidence="9">Cell membrane</location>
        <topology evidence="9">Multi-pass membrane protein</topology>
    </subcellularLocation>
</comment>
<gene>
    <name evidence="11" type="ORF">GQE98_08755</name>
</gene>
<evidence type="ECO:0000256" key="5">
    <source>
        <dbReference type="ARBA" id="ARBA00022692"/>
    </source>
</evidence>
<protein>
    <submittedName>
        <fullName evidence="11">ABC transporter permease subunit</fullName>
    </submittedName>
</protein>
<keyword evidence="12" id="KW-1185">Reference proteome</keyword>
<evidence type="ECO:0000256" key="9">
    <source>
        <dbReference type="RuleBase" id="RU363032"/>
    </source>
</evidence>
<accession>A0A6L8W888</accession>
<dbReference type="PANTHER" id="PTHR30614:SF0">
    <property type="entry name" value="L-CYSTINE TRANSPORT SYSTEM PERMEASE PROTEIN TCYL"/>
    <property type="match status" value="1"/>
</dbReference>
<dbReference type="InterPro" id="IPR043429">
    <property type="entry name" value="ArtM/GltK/GlnP/TcyL/YhdX-like"/>
</dbReference>
<dbReference type="GO" id="GO:0006865">
    <property type="term" value="P:amino acid transport"/>
    <property type="evidence" value="ECO:0007669"/>
    <property type="project" value="UniProtKB-KW"/>
</dbReference>
<proteinExistence type="inferred from homology"/>
<dbReference type="InterPro" id="IPR035906">
    <property type="entry name" value="MetI-like_sf"/>
</dbReference>
<dbReference type="CDD" id="cd06261">
    <property type="entry name" value="TM_PBP2"/>
    <property type="match status" value="1"/>
</dbReference>
<feature type="transmembrane region" description="Helical" evidence="9">
    <location>
        <begin position="12"/>
        <end position="39"/>
    </location>
</feature>
<evidence type="ECO:0000256" key="7">
    <source>
        <dbReference type="ARBA" id="ARBA00022989"/>
    </source>
</evidence>
<keyword evidence="3 9" id="KW-0813">Transport</keyword>
<evidence type="ECO:0000256" key="4">
    <source>
        <dbReference type="ARBA" id="ARBA00022475"/>
    </source>
</evidence>
<dbReference type="PANTHER" id="PTHR30614">
    <property type="entry name" value="MEMBRANE COMPONENT OF AMINO ACID ABC TRANSPORTER"/>
    <property type="match status" value="1"/>
</dbReference>
<evidence type="ECO:0000313" key="11">
    <source>
        <dbReference type="EMBL" id="MZR30723.1"/>
    </source>
</evidence>
<name>A0A6L8W888_9PROT</name>
<reference evidence="11 12" key="1">
    <citation type="submission" date="2019-12" db="EMBL/GenBank/DDBJ databases">
        <title>Snethiella sp. nov. sp. isolated from sea sand.</title>
        <authorList>
            <person name="Kim J."/>
            <person name="Jeong S.E."/>
            <person name="Jung H.S."/>
            <person name="Jeon C.O."/>
        </authorList>
    </citation>
    <scope>NUCLEOTIDE SEQUENCE [LARGE SCALE GENOMIC DNA]</scope>
    <source>
        <strain evidence="11 12">DP05</strain>
    </source>
</reference>
<comment type="caution">
    <text evidence="11">The sequence shown here is derived from an EMBL/GenBank/DDBJ whole genome shotgun (WGS) entry which is preliminary data.</text>
</comment>
<evidence type="ECO:0000256" key="3">
    <source>
        <dbReference type="ARBA" id="ARBA00022448"/>
    </source>
</evidence>
<keyword evidence="6" id="KW-0029">Amino-acid transport</keyword>
<dbReference type="SUPFAM" id="SSF161098">
    <property type="entry name" value="MetI-like"/>
    <property type="match status" value="1"/>
</dbReference>
<evidence type="ECO:0000256" key="8">
    <source>
        <dbReference type="ARBA" id="ARBA00023136"/>
    </source>
</evidence>
<dbReference type="NCBIfam" id="TIGR01726">
    <property type="entry name" value="HEQRo_perm_3TM"/>
    <property type="match status" value="1"/>
</dbReference>
<dbReference type="InterPro" id="IPR010065">
    <property type="entry name" value="AA_ABC_transptr_permease_3TM"/>
</dbReference>
<keyword evidence="7 9" id="KW-1133">Transmembrane helix</keyword>
<evidence type="ECO:0000256" key="2">
    <source>
        <dbReference type="ARBA" id="ARBA00010072"/>
    </source>
</evidence>
<dbReference type="GO" id="GO:0022857">
    <property type="term" value="F:transmembrane transporter activity"/>
    <property type="evidence" value="ECO:0007669"/>
    <property type="project" value="InterPro"/>
</dbReference>
<feature type="domain" description="ABC transmembrane type-1" evidence="10">
    <location>
        <begin position="16"/>
        <end position="206"/>
    </location>
</feature>
<dbReference type="Gene3D" id="1.10.3720.10">
    <property type="entry name" value="MetI-like"/>
    <property type="match status" value="1"/>
</dbReference>
<dbReference type="Pfam" id="PF00528">
    <property type="entry name" value="BPD_transp_1"/>
    <property type="match status" value="1"/>
</dbReference>
<dbReference type="Proteomes" id="UP000476030">
    <property type="component" value="Unassembled WGS sequence"/>
</dbReference>
<dbReference type="InterPro" id="IPR000515">
    <property type="entry name" value="MetI-like"/>
</dbReference>
<evidence type="ECO:0000256" key="1">
    <source>
        <dbReference type="ARBA" id="ARBA00004429"/>
    </source>
</evidence>
<organism evidence="11 12">
    <name type="scientific">Sneathiella litorea</name>
    <dbReference type="NCBI Taxonomy" id="2606216"/>
    <lineage>
        <taxon>Bacteria</taxon>
        <taxon>Pseudomonadati</taxon>
        <taxon>Pseudomonadota</taxon>
        <taxon>Alphaproteobacteria</taxon>
        <taxon>Sneathiellales</taxon>
        <taxon>Sneathiellaceae</taxon>
        <taxon>Sneathiella</taxon>
    </lineage>
</organism>
<keyword evidence="5 9" id="KW-0812">Transmembrane</keyword>